<dbReference type="AlphaFoldDB" id="A0A2M8KY14"/>
<evidence type="ECO:0000313" key="3">
    <source>
        <dbReference type="Proteomes" id="UP000229098"/>
    </source>
</evidence>
<keyword evidence="1" id="KW-0472">Membrane</keyword>
<evidence type="ECO:0000256" key="1">
    <source>
        <dbReference type="SAM" id="Phobius"/>
    </source>
</evidence>
<evidence type="ECO:0000313" key="2">
    <source>
        <dbReference type="EMBL" id="PJE64820.1"/>
    </source>
</evidence>
<name>A0A2M8KY14_9BACT</name>
<feature type="transmembrane region" description="Helical" evidence="1">
    <location>
        <begin position="44"/>
        <end position="64"/>
    </location>
</feature>
<organism evidence="2 3">
    <name type="scientific">Candidatus Ryanbacteria bacterium CG10_big_fil_rev_8_21_14_0_10_43_42</name>
    <dbReference type="NCBI Taxonomy" id="1974864"/>
    <lineage>
        <taxon>Bacteria</taxon>
        <taxon>Candidatus Ryaniibacteriota</taxon>
    </lineage>
</organism>
<protein>
    <submittedName>
        <fullName evidence="2">Uncharacterized protein</fullName>
    </submittedName>
</protein>
<gene>
    <name evidence="2" type="ORF">COU90_00965</name>
</gene>
<keyword evidence="1" id="KW-1133">Transmembrane helix</keyword>
<sequence length="85" mass="9317">MEERDGQVDFGEERLVYERSQSGGSIARFIVNISRGYIKDESQAYIIMIVIIVTAIIISALLLLTLRTPAPSVIPGTSDLPFGGF</sequence>
<dbReference type="Proteomes" id="UP000229098">
    <property type="component" value="Unassembled WGS sequence"/>
</dbReference>
<dbReference type="EMBL" id="PFEF01000003">
    <property type="protein sequence ID" value="PJE64820.1"/>
    <property type="molecule type" value="Genomic_DNA"/>
</dbReference>
<accession>A0A2M8KY14</accession>
<comment type="caution">
    <text evidence="2">The sequence shown here is derived from an EMBL/GenBank/DDBJ whole genome shotgun (WGS) entry which is preliminary data.</text>
</comment>
<keyword evidence="1" id="KW-0812">Transmembrane</keyword>
<reference evidence="3" key="1">
    <citation type="submission" date="2017-09" db="EMBL/GenBank/DDBJ databases">
        <title>Depth-based differentiation of microbial function through sediment-hosted aquifers and enrichment of novel symbionts in the deep terrestrial subsurface.</title>
        <authorList>
            <person name="Probst A.J."/>
            <person name="Ladd B."/>
            <person name="Jarett J.K."/>
            <person name="Geller-Mcgrath D.E."/>
            <person name="Sieber C.M.K."/>
            <person name="Emerson J.B."/>
            <person name="Anantharaman K."/>
            <person name="Thomas B.C."/>
            <person name="Malmstrom R."/>
            <person name="Stieglmeier M."/>
            <person name="Klingl A."/>
            <person name="Woyke T."/>
            <person name="Ryan C.M."/>
            <person name="Banfield J.F."/>
        </authorList>
    </citation>
    <scope>NUCLEOTIDE SEQUENCE [LARGE SCALE GENOMIC DNA]</scope>
</reference>
<proteinExistence type="predicted"/>